<gene>
    <name evidence="7" type="primary">flgL</name>
    <name evidence="7" type="ORF">D1114_06650</name>
</gene>
<evidence type="ECO:0000256" key="1">
    <source>
        <dbReference type="ARBA" id="ARBA00004365"/>
    </source>
</evidence>
<dbReference type="NCBIfam" id="TIGR02550">
    <property type="entry name" value="flagell_flgL"/>
    <property type="match status" value="1"/>
</dbReference>
<dbReference type="Proteomes" id="UP000266305">
    <property type="component" value="Unassembled WGS sequence"/>
</dbReference>
<dbReference type="RefSeq" id="WP_089255808.1">
    <property type="nucleotide sequence ID" value="NZ_QWGP01000005.1"/>
</dbReference>
<evidence type="ECO:0000256" key="2">
    <source>
        <dbReference type="ARBA" id="ARBA00004613"/>
    </source>
</evidence>
<feature type="domain" description="Flagellin N-terminal" evidence="5">
    <location>
        <begin position="9"/>
        <end position="140"/>
    </location>
</feature>
<evidence type="ECO:0000313" key="7">
    <source>
        <dbReference type="EMBL" id="RHZ96387.1"/>
    </source>
</evidence>
<sequence length="409" mass="42688">MTLGTTLFATLASRNFSRLQTEIGTLQARIASEVRDPRPSADPTRAVQLSAAKEMEATLGRYGANASSAADRLAHADVALGEVAARMRELKDVVLQAGNPTLSDEGRAGLRIVAESAREALFALANRKDAMGQGLFAGYAAGPAFVKEGDAVRFAGNDGQPVAQLSETLRVATSLGGAEVFMAVPTEAGPRSVFDLADDLVATLSVPLAHSSPQRSAEDTARLSLAAPPAPATVRFTLTGPVGSVEIEQRLPGSALAAINAASAQTGVTATEEPDGTLVLGAVGRITVSDMSRSDDPRDVLATFTSADDKGGWIMPARFDAASLTDAFDAAVSHMAEQRARAGALAASVDTQADAIRTRQTRIATAIGGLEDLDVAEAVTRLQQLLLTQEAAQQTYVKIANRSLFDYLR</sequence>
<dbReference type="PANTHER" id="PTHR42792">
    <property type="entry name" value="FLAGELLIN"/>
    <property type="match status" value="1"/>
</dbReference>
<dbReference type="Pfam" id="PF00700">
    <property type="entry name" value="Flagellin_C"/>
    <property type="match status" value="1"/>
</dbReference>
<dbReference type="GO" id="GO:0005198">
    <property type="term" value="F:structural molecule activity"/>
    <property type="evidence" value="ECO:0007669"/>
    <property type="project" value="InterPro"/>
</dbReference>
<evidence type="ECO:0000259" key="5">
    <source>
        <dbReference type="Pfam" id="PF00669"/>
    </source>
</evidence>
<dbReference type="GO" id="GO:0071973">
    <property type="term" value="P:bacterial-type flagellum-dependent cell motility"/>
    <property type="evidence" value="ECO:0007669"/>
    <property type="project" value="InterPro"/>
</dbReference>
<reference evidence="7 8" key="1">
    <citation type="submission" date="2018-08" db="EMBL/GenBank/DDBJ databases">
        <title>Draft genome sequence of Rhodobacter sphaeroides FY.</title>
        <authorList>
            <person name="Rayyan A."/>
            <person name="Meyer T.E."/>
            <person name="Kyndt J.A."/>
        </authorList>
    </citation>
    <scope>NUCLEOTIDE SEQUENCE [LARGE SCALE GENOMIC DNA]</scope>
    <source>
        <strain evidence="7 8">FY</strain>
    </source>
</reference>
<name>A0AAX1UNS4_CERSP</name>
<dbReference type="InterPro" id="IPR013384">
    <property type="entry name" value="Flagell_FlgL"/>
</dbReference>
<dbReference type="AlphaFoldDB" id="A0AAX1UNS4"/>
<comment type="caution">
    <text evidence="7">The sequence shown here is derived from an EMBL/GenBank/DDBJ whole genome shotgun (WGS) entry which is preliminary data.</text>
</comment>
<comment type="similarity">
    <text evidence="3">Belongs to the bacterial flagellin family.</text>
</comment>
<evidence type="ECO:0000313" key="8">
    <source>
        <dbReference type="Proteomes" id="UP000266305"/>
    </source>
</evidence>
<accession>A0AAX1UNS4</accession>
<dbReference type="GO" id="GO:0009424">
    <property type="term" value="C:bacterial-type flagellum hook"/>
    <property type="evidence" value="ECO:0007669"/>
    <property type="project" value="InterPro"/>
</dbReference>
<proteinExistence type="inferred from homology"/>
<dbReference type="Gene3D" id="1.20.1330.10">
    <property type="entry name" value="f41 fragment of flagellin, N-terminal domain"/>
    <property type="match status" value="1"/>
</dbReference>
<dbReference type="Gene3D" id="3.30.70.2120">
    <property type="match status" value="1"/>
</dbReference>
<dbReference type="InterPro" id="IPR001492">
    <property type="entry name" value="Flagellin"/>
</dbReference>
<comment type="subcellular location">
    <subcellularLocation>
        <location evidence="1">Bacterial flagellum</location>
    </subcellularLocation>
    <subcellularLocation>
        <location evidence="2">Secreted</location>
    </subcellularLocation>
</comment>
<organism evidence="7 8">
    <name type="scientific">Cereibacter sphaeroides</name>
    <name type="common">Rhodobacter sphaeroides</name>
    <dbReference type="NCBI Taxonomy" id="1063"/>
    <lineage>
        <taxon>Bacteria</taxon>
        <taxon>Pseudomonadati</taxon>
        <taxon>Pseudomonadota</taxon>
        <taxon>Alphaproteobacteria</taxon>
        <taxon>Rhodobacterales</taxon>
        <taxon>Paracoccaceae</taxon>
        <taxon>Cereibacter</taxon>
    </lineage>
</organism>
<evidence type="ECO:0000259" key="6">
    <source>
        <dbReference type="Pfam" id="PF00700"/>
    </source>
</evidence>
<dbReference type="InterPro" id="IPR001029">
    <property type="entry name" value="Flagellin_N"/>
</dbReference>
<feature type="domain" description="Flagellin C-terminal" evidence="6">
    <location>
        <begin position="326"/>
        <end position="408"/>
    </location>
</feature>
<dbReference type="PANTHER" id="PTHR42792:SF1">
    <property type="entry name" value="FLAGELLAR HOOK-ASSOCIATED PROTEIN 3"/>
    <property type="match status" value="1"/>
</dbReference>
<protein>
    <submittedName>
        <fullName evidence="7">Flagellar hook-associated protein 3</fullName>
    </submittedName>
</protein>
<evidence type="ECO:0000256" key="4">
    <source>
        <dbReference type="ARBA" id="ARBA00023143"/>
    </source>
</evidence>
<dbReference type="Pfam" id="PF00669">
    <property type="entry name" value="Flagellin_N"/>
    <property type="match status" value="1"/>
</dbReference>
<keyword evidence="7" id="KW-0282">Flagellum</keyword>
<keyword evidence="4" id="KW-0975">Bacterial flagellum</keyword>
<dbReference type="SUPFAM" id="SSF64518">
    <property type="entry name" value="Phase 1 flagellin"/>
    <property type="match status" value="1"/>
</dbReference>
<keyword evidence="7" id="KW-0966">Cell projection</keyword>
<dbReference type="EMBL" id="QWGP01000005">
    <property type="protein sequence ID" value="RHZ96387.1"/>
    <property type="molecule type" value="Genomic_DNA"/>
</dbReference>
<evidence type="ECO:0000256" key="3">
    <source>
        <dbReference type="ARBA" id="ARBA00005709"/>
    </source>
</evidence>
<dbReference type="GO" id="GO:0005576">
    <property type="term" value="C:extracellular region"/>
    <property type="evidence" value="ECO:0007669"/>
    <property type="project" value="UniProtKB-SubCell"/>
</dbReference>
<dbReference type="InterPro" id="IPR046358">
    <property type="entry name" value="Flagellin_C"/>
</dbReference>
<keyword evidence="7" id="KW-0969">Cilium</keyword>